<dbReference type="Proteomes" id="UP000183975">
    <property type="component" value="Unassembled WGS sequence"/>
</dbReference>
<gene>
    <name evidence="1" type="ORF">SAMN02745138_01132</name>
</gene>
<dbReference type="RefSeq" id="WP_084730589.1">
    <property type="nucleotide sequence ID" value="NZ_FRAH01000015.1"/>
</dbReference>
<organism evidence="1 2">
    <name type="scientific">Anaerotignum lactatifermentans DSM 14214</name>
    <dbReference type="NCBI Taxonomy" id="1121323"/>
    <lineage>
        <taxon>Bacteria</taxon>
        <taxon>Bacillati</taxon>
        <taxon>Bacillota</taxon>
        <taxon>Clostridia</taxon>
        <taxon>Lachnospirales</taxon>
        <taxon>Anaerotignaceae</taxon>
        <taxon>Anaerotignum</taxon>
    </lineage>
</organism>
<dbReference type="AlphaFoldDB" id="A0A1M6PNS4"/>
<accession>A0A1M6PNS4</accession>
<dbReference type="OrthoDB" id="916275at2"/>
<reference evidence="1 2" key="1">
    <citation type="submission" date="2016-11" db="EMBL/GenBank/DDBJ databases">
        <authorList>
            <person name="Jaros S."/>
            <person name="Januszkiewicz K."/>
            <person name="Wedrychowicz H."/>
        </authorList>
    </citation>
    <scope>NUCLEOTIDE SEQUENCE [LARGE SCALE GENOMIC DNA]</scope>
    <source>
        <strain evidence="1 2">DSM 14214</strain>
    </source>
</reference>
<dbReference type="EMBL" id="FRAH01000015">
    <property type="protein sequence ID" value="SHK09593.1"/>
    <property type="molecule type" value="Genomic_DNA"/>
</dbReference>
<protein>
    <submittedName>
        <fullName evidence="1">Uncharacterized protein</fullName>
    </submittedName>
</protein>
<proteinExistence type="predicted"/>
<evidence type="ECO:0000313" key="2">
    <source>
        <dbReference type="Proteomes" id="UP000183975"/>
    </source>
</evidence>
<dbReference type="SUPFAM" id="SSF51445">
    <property type="entry name" value="(Trans)glycosidases"/>
    <property type="match status" value="1"/>
</dbReference>
<keyword evidence="2" id="KW-1185">Reference proteome</keyword>
<dbReference type="InterPro" id="IPR017853">
    <property type="entry name" value="GH"/>
</dbReference>
<name>A0A1M6PNS4_9FIRM</name>
<sequence>MMKRFILASLAVVLLLAGIGYLVYYRGIYVDFKPEVSVTARFRTQGKEIQYLDGDTWKTMEIRGVDLSSNIPGEAMLDFVPAYEDYSRWLEQIGEMGANTIRVHTVMDDDFYEAFYDYNTTKEKPLYLLQGLSVPDRANYGAEDIYQEEFVDLLLENATKAVDVIHGNRAIELGNFTGTGWYQWDVSPWTLGYLLGHEWDSGIIAYTNNSTLGETSYQGTYFYTKPEASRFETAMAKLMDRVTAYESDKYKEQRLISFVNSPWDDPFAYDTLYNARFDTYNQVDMEHIGASAELLSGYFASYRLETLCPDYQKYFTREQKAKLGELLAGLETGDLYSGYLTLLNRYHTVPVAAVGFGFSTARTPVVENHSPLNEQQQGEALVELWQKMRSAGWTGGFVSTWQDVWDRNTWNTVYANYSFGVDNWQDVQTDGQNYGLMEFWLGSGERVCTVDGNAAEWQGKEPVWSSDAMDVYMDYDERYLYFYVDGFSPETDVLYLPIDTTPKTGSTYWEEKKISFERGCDFVVTIDGKDNSRVLVQERYESLWAMYAYETDYKNPYAKEYWREKDSPVFRPIRSIMEREGVNAGNRWVAMPTYETGKLRYGNADPDSPAFDSLADFCFAADGVEIRIPWGLLNFSNPAERMIHDDYYEHYGVEYIQIDEMFVGAAVESDIKGRIPMASFPLEGWGEYEEYQERLKKSYDVLQAAWSGR</sequence>
<evidence type="ECO:0000313" key="1">
    <source>
        <dbReference type="EMBL" id="SHK09593.1"/>
    </source>
</evidence>